<organism evidence="7 8">
    <name type="scientific">Parapedobacter deserti</name>
    <dbReference type="NCBI Taxonomy" id="1912957"/>
    <lineage>
        <taxon>Bacteria</taxon>
        <taxon>Pseudomonadati</taxon>
        <taxon>Bacteroidota</taxon>
        <taxon>Sphingobacteriia</taxon>
        <taxon>Sphingobacteriales</taxon>
        <taxon>Sphingobacteriaceae</taxon>
        <taxon>Parapedobacter</taxon>
    </lineage>
</organism>
<keyword evidence="5" id="KW-1133">Transmembrane helix</keyword>
<keyword evidence="4" id="KW-0175">Coiled coil</keyword>
<dbReference type="SUPFAM" id="SSF55874">
    <property type="entry name" value="ATPase domain of HSP90 chaperone/DNA topoisomerase II/histidine kinase"/>
    <property type="match status" value="1"/>
</dbReference>
<keyword evidence="5" id="KW-0472">Membrane</keyword>
<dbReference type="InterPro" id="IPR036890">
    <property type="entry name" value="HATPase_C_sf"/>
</dbReference>
<dbReference type="RefSeq" id="WP_379020514.1">
    <property type="nucleotide sequence ID" value="NZ_JBHRTA010000016.1"/>
</dbReference>
<evidence type="ECO:0000313" key="7">
    <source>
        <dbReference type="EMBL" id="MFC3197124.1"/>
    </source>
</evidence>
<feature type="coiled-coil region" evidence="4">
    <location>
        <begin position="57"/>
        <end position="91"/>
    </location>
</feature>
<evidence type="ECO:0000256" key="5">
    <source>
        <dbReference type="SAM" id="Phobius"/>
    </source>
</evidence>
<protein>
    <submittedName>
        <fullName evidence="7">Sensor histidine kinase</fullName>
    </submittedName>
</protein>
<dbReference type="GO" id="GO:0016301">
    <property type="term" value="F:kinase activity"/>
    <property type="evidence" value="ECO:0007669"/>
    <property type="project" value="UniProtKB-KW"/>
</dbReference>
<feature type="domain" description="Histidine kinase/HSP90-like ATPase" evidence="6">
    <location>
        <begin position="187"/>
        <end position="278"/>
    </location>
</feature>
<dbReference type="Pfam" id="PF02518">
    <property type="entry name" value="HATPase_c"/>
    <property type="match status" value="1"/>
</dbReference>
<dbReference type="InterPro" id="IPR050482">
    <property type="entry name" value="Sensor_HK_TwoCompSys"/>
</dbReference>
<comment type="caution">
    <text evidence="7">The sequence shown here is derived from an EMBL/GenBank/DDBJ whole genome shotgun (WGS) entry which is preliminary data.</text>
</comment>
<evidence type="ECO:0000313" key="8">
    <source>
        <dbReference type="Proteomes" id="UP001595526"/>
    </source>
</evidence>
<dbReference type="Gene3D" id="1.20.5.1930">
    <property type="match status" value="1"/>
</dbReference>
<evidence type="ECO:0000256" key="3">
    <source>
        <dbReference type="ARBA" id="ARBA00023012"/>
    </source>
</evidence>
<dbReference type="Proteomes" id="UP001595526">
    <property type="component" value="Unassembled WGS sequence"/>
</dbReference>
<sequence length="283" mass="31786">MELCLLLAQQTPQLGHQFLIVLLLFMVAVPSLLAFFAIRQHGQRRRYEEEAARMRAIAEADAERLRIEAENDRLRAALKAAQEETERIGRQLHDGVGYQVTLLRSELHLLKEYPEEFNAEVAAKLCDDMNLISSEIRDLSHTYSGHTFRTFGLVDAIEREIERIGKTSNLAIEVAIEGYKDGCLTYENTEHLYYMFLEAVQNVQKHANASKLVVSLSTENQQVCLNIYDDGCGFEPRQTIGLGLRNIEFRAIVAEGNAAILSVPGRGTTITISVPICLGETYA</sequence>
<dbReference type="EMBL" id="JBHRTA010000016">
    <property type="protein sequence ID" value="MFC3197124.1"/>
    <property type="molecule type" value="Genomic_DNA"/>
</dbReference>
<evidence type="ECO:0000256" key="2">
    <source>
        <dbReference type="ARBA" id="ARBA00022777"/>
    </source>
</evidence>
<keyword evidence="2 7" id="KW-0418">Kinase</keyword>
<evidence type="ECO:0000256" key="4">
    <source>
        <dbReference type="SAM" id="Coils"/>
    </source>
</evidence>
<name>A0ABV7JGP0_9SPHI</name>
<evidence type="ECO:0000256" key="1">
    <source>
        <dbReference type="ARBA" id="ARBA00022679"/>
    </source>
</evidence>
<accession>A0ABV7JGP0</accession>
<gene>
    <name evidence="7" type="ORF">ACFOET_05840</name>
</gene>
<dbReference type="InterPro" id="IPR003594">
    <property type="entry name" value="HATPase_dom"/>
</dbReference>
<keyword evidence="1" id="KW-0808">Transferase</keyword>
<dbReference type="Gene3D" id="3.30.565.10">
    <property type="entry name" value="Histidine kinase-like ATPase, C-terminal domain"/>
    <property type="match status" value="1"/>
</dbReference>
<dbReference type="PANTHER" id="PTHR24421">
    <property type="entry name" value="NITRATE/NITRITE SENSOR PROTEIN NARX-RELATED"/>
    <property type="match status" value="1"/>
</dbReference>
<dbReference type="CDD" id="cd16917">
    <property type="entry name" value="HATPase_UhpB-NarQ-NarX-like"/>
    <property type="match status" value="1"/>
</dbReference>
<keyword evidence="5" id="KW-0812">Transmembrane</keyword>
<keyword evidence="3" id="KW-0902">Two-component regulatory system</keyword>
<proteinExistence type="predicted"/>
<reference evidence="8" key="1">
    <citation type="journal article" date="2019" name="Int. J. Syst. Evol. Microbiol.">
        <title>The Global Catalogue of Microorganisms (GCM) 10K type strain sequencing project: providing services to taxonomists for standard genome sequencing and annotation.</title>
        <authorList>
            <consortium name="The Broad Institute Genomics Platform"/>
            <consortium name="The Broad Institute Genome Sequencing Center for Infectious Disease"/>
            <person name="Wu L."/>
            <person name="Ma J."/>
        </authorList>
    </citation>
    <scope>NUCLEOTIDE SEQUENCE [LARGE SCALE GENOMIC DNA]</scope>
    <source>
        <strain evidence="8">KCTC 52416</strain>
    </source>
</reference>
<dbReference type="SMART" id="SM00387">
    <property type="entry name" value="HATPase_c"/>
    <property type="match status" value="1"/>
</dbReference>
<evidence type="ECO:0000259" key="6">
    <source>
        <dbReference type="SMART" id="SM00387"/>
    </source>
</evidence>
<keyword evidence="8" id="KW-1185">Reference proteome</keyword>
<feature type="transmembrane region" description="Helical" evidence="5">
    <location>
        <begin position="18"/>
        <end position="38"/>
    </location>
</feature>